<dbReference type="Proteomes" id="UP000663864">
    <property type="component" value="Unassembled WGS sequence"/>
</dbReference>
<organism evidence="1 2">
    <name type="scientific">Rotaria sordida</name>
    <dbReference type="NCBI Taxonomy" id="392033"/>
    <lineage>
        <taxon>Eukaryota</taxon>
        <taxon>Metazoa</taxon>
        <taxon>Spiralia</taxon>
        <taxon>Gnathifera</taxon>
        <taxon>Rotifera</taxon>
        <taxon>Eurotatoria</taxon>
        <taxon>Bdelloidea</taxon>
        <taxon>Philodinida</taxon>
        <taxon>Philodinidae</taxon>
        <taxon>Rotaria</taxon>
    </lineage>
</organism>
<name>A0A814JY95_9BILA</name>
<proteinExistence type="predicted"/>
<evidence type="ECO:0000313" key="2">
    <source>
        <dbReference type="Proteomes" id="UP000663864"/>
    </source>
</evidence>
<reference evidence="1" key="1">
    <citation type="submission" date="2021-02" db="EMBL/GenBank/DDBJ databases">
        <authorList>
            <person name="Nowell W R."/>
        </authorList>
    </citation>
    <scope>NUCLEOTIDE SEQUENCE</scope>
</reference>
<accession>A0A814JY95</accession>
<dbReference type="EMBL" id="CAJNOT010000645">
    <property type="protein sequence ID" value="CAF1044143.1"/>
    <property type="molecule type" value="Genomic_DNA"/>
</dbReference>
<dbReference type="AlphaFoldDB" id="A0A814JY95"/>
<gene>
    <name evidence="1" type="ORF">ZHD862_LOCUS14705</name>
</gene>
<protein>
    <submittedName>
        <fullName evidence="1">Uncharacterized protein</fullName>
    </submittedName>
</protein>
<sequence>MISFYQKLGKYPALFTALDGNAITTKFNDHKKFKEAYYLHDFRIAVTLWSKKSGEKVFHRHDDKQCISQISTQDKNTKIRQKKKTYCSHL</sequence>
<evidence type="ECO:0000313" key="1">
    <source>
        <dbReference type="EMBL" id="CAF1044143.1"/>
    </source>
</evidence>
<comment type="caution">
    <text evidence="1">The sequence shown here is derived from an EMBL/GenBank/DDBJ whole genome shotgun (WGS) entry which is preliminary data.</text>
</comment>